<dbReference type="InterPro" id="IPR055278">
    <property type="entry name" value="CDC48c"/>
</dbReference>
<dbReference type="InterPro" id="IPR003960">
    <property type="entry name" value="ATPase_AAA_CS"/>
</dbReference>
<evidence type="ECO:0000313" key="4">
    <source>
        <dbReference type="EMBL" id="KAF5833969.1"/>
    </source>
</evidence>
<evidence type="ECO:0000256" key="2">
    <source>
        <dbReference type="SAM" id="MobiDB-lite"/>
    </source>
</evidence>
<dbReference type="PANTHER" id="PTHR48470">
    <property type="entry name" value="CELL DIVISION CONTROL PROTEIN 48 C ISOFORM 1"/>
    <property type="match status" value="1"/>
</dbReference>
<evidence type="ECO:0000256" key="1">
    <source>
        <dbReference type="RuleBase" id="RU003651"/>
    </source>
</evidence>
<dbReference type="InterPro" id="IPR003959">
    <property type="entry name" value="ATPase_AAA_core"/>
</dbReference>
<gene>
    <name evidence="4" type="ORF">DUNSADRAFT_9533</name>
</gene>
<dbReference type="Pfam" id="PF17862">
    <property type="entry name" value="AAA_lid_3"/>
    <property type="match status" value="1"/>
</dbReference>
<name>A0ABQ7GH98_DUNSA</name>
<accession>A0ABQ7GH98</accession>
<dbReference type="PANTHER" id="PTHR48470:SF1">
    <property type="entry name" value="CELL DIVISION CONTROL PROTEIN 48 C ISOFORM 1"/>
    <property type="match status" value="1"/>
</dbReference>
<dbReference type="Gene3D" id="3.40.50.300">
    <property type="entry name" value="P-loop containing nucleotide triphosphate hydrolases"/>
    <property type="match status" value="1"/>
</dbReference>
<dbReference type="PROSITE" id="PS00674">
    <property type="entry name" value="AAA"/>
    <property type="match status" value="1"/>
</dbReference>
<feature type="compositionally biased region" description="Low complexity" evidence="2">
    <location>
        <begin position="273"/>
        <end position="282"/>
    </location>
</feature>
<dbReference type="EMBL" id="MU069782">
    <property type="protein sequence ID" value="KAF5833969.1"/>
    <property type="molecule type" value="Genomic_DNA"/>
</dbReference>
<keyword evidence="1" id="KW-0067">ATP-binding</keyword>
<dbReference type="InterPro" id="IPR027417">
    <property type="entry name" value="P-loop_NTPase"/>
</dbReference>
<reference evidence="4" key="1">
    <citation type="submission" date="2017-08" db="EMBL/GenBank/DDBJ databases">
        <authorList>
            <person name="Polle J.E."/>
            <person name="Barry K."/>
            <person name="Cushman J."/>
            <person name="Schmutz J."/>
            <person name="Tran D."/>
            <person name="Hathwaick L.T."/>
            <person name="Yim W.C."/>
            <person name="Jenkins J."/>
            <person name="Mckie-Krisberg Z.M."/>
            <person name="Prochnik S."/>
            <person name="Lindquist E."/>
            <person name="Dockter R.B."/>
            <person name="Adam C."/>
            <person name="Molina H."/>
            <person name="Bunkerborg J."/>
            <person name="Jin E."/>
            <person name="Buchheim M."/>
            <person name="Magnuson J."/>
        </authorList>
    </citation>
    <scope>NUCLEOTIDE SEQUENCE</scope>
    <source>
        <strain evidence="4">CCAP 19/18</strain>
    </source>
</reference>
<proteinExistence type="inferred from homology"/>
<feature type="domain" description="AAA+ ATPase" evidence="3">
    <location>
        <begin position="32"/>
        <end position="187"/>
    </location>
</feature>
<evidence type="ECO:0000259" key="3">
    <source>
        <dbReference type="SMART" id="SM00382"/>
    </source>
</evidence>
<comment type="caution">
    <text evidence="4">The sequence shown here is derived from an EMBL/GenBank/DDBJ whole genome shotgun (WGS) entry which is preliminary data.</text>
</comment>
<keyword evidence="5" id="KW-1185">Reference proteome</keyword>
<feature type="region of interest" description="Disordered" evidence="2">
    <location>
        <begin position="273"/>
        <end position="302"/>
    </location>
</feature>
<evidence type="ECO:0000313" key="5">
    <source>
        <dbReference type="Proteomes" id="UP000815325"/>
    </source>
</evidence>
<sequence length="460" mass="46572">MGEQQKRKCKPGRLHEQEQHLRAVYAWLGVEPPRGVLLHGPPGCGKTALANAIANECGVPFLRVSAPEIVSGMSGESEAKLRSLFQEAADVAPCIVFIDEIDAIAPKRENAQREMERRIVAQMLTCMDDLTAPPPASKDGEDQDREAVPICSKHVVVIGASNRPDSLDPALRRAGRFDREIALGIPSEAARTKILQVITQRLRLEGNFDFKKVAKRTPGFVGADLMALVKEAAALAVTRIFSSIDDVRPRSSTVHAADAQPATQHAPMFQATAAPTQASAPAATPPPAVQAQGNVRRAAGSTPGQVSAAAAAQVSAPAPAAPAAAVGAVGGAPIAAESTEGAAGAADMAIDDSAAPAAPAPAPAGAAPVAVGAAPGGCSFAPQAPMQGAAEGVAGHVNGSGGTQCPPAGCVAEPISSRRFGQGPLQGVAEGVAGHVNGSGGTQCPPAGCVAEPISSRRFG</sequence>
<comment type="similarity">
    <text evidence="1">Belongs to the AAA ATPase family.</text>
</comment>
<dbReference type="Pfam" id="PF00004">
    <property type="entry name" value="AAA"/>
    <property type="match status" value="1"/>
</dbReference>
<dbReference type="SMART" id="SM00382">
    <property type="entry name" value="AAA"/>
    <property type="match status" value="1"/>
</dbReference>
<keyword evidence="4" id="KW-0378">Hydrolase</keyword>
<dbReference type="Proteomes" id="UP000815325">
    <property type="component" value="Unassembled WGS sequence"/>
</dbReference>
<dbReference type="GO" id="GO:0016787">
    <property type="term" value="F:hydrolase activity"/>
    <property type="evidence" value="ECO:0007669"/>
    <property type="project" value="UniProtKB-KW"/>
</dbReference>
<dbReference type="InterPro" id="IPR041569">
    <property type="entry name" value="AAA_lid_3"/>
</dbReference>
<organism evidence="4 5">
    <name type="scientific">Dunaliella salina</name>
    <name type="common">Green alga</name>
    <name type="synonym">Protococcus salinus</name>
    <dbReference type="NCBI Taxonomy" id="3046"/>
    <lineage>
        <taxon>Eukaryota</taxon>
        <taxon>Viridiplantae</taxon>
        <taxon>Chlorophyta</taxon>
        <taxon>core chlorophytes</taxon>
        <taxon>Chlorophyceae</taxon>
        <taxon>CS clade</taxon>
        <taxon>Chlamydomonadales</taxon>
        <taxon>Dunaliellaceae</taxon>
        <taxon>Dunaliella</taxon>
    </lineage>
</organism>
<dbReference type="InterPro" id="IPR003593">
    <property type="entry name" value="AAA+_ATPase"/>
</dbReference>
<dbReference type="SUPFAM" id="SSF52540">
    <property type="entry name" value="P-loop containing nucleoside triphosphate hydrolases"/>
    <property type="match status" value="1"/>
</dbReference>
<protein>
    <submittedName>
        <fullName evidence="4">P-loop containing nucleoside triphosphate hydrolase protein</fullName>
    </submittedName>
</protein>
<keyword evidence="1" id="KW-0547">Nucleotide-binding</keyword>
<dbReference type="Gene3D" id="1.10.8.60">
    <property type="match status" value="1"/>
</dbReference>